<evidence type="ECO:0000313" key="2">
    <source>
        <dbReference type="EMBL" id="CAL4096283.1"/>
    </source>
</evidence>
<name>A0AAV2QPN8_MEGNR</name>
<dbReference type="EMBL" id="CAXKWB010009902">
    <property type="protein sequence ID" value="CAL4096283.1"/>
    <property type="molecule type" value="Genomic_DNA"/>
</dbReference>
<evidence type="ECO:0000313" key="3">
    <source>
        <dbReference type="Proteomes" id="UP001497623"/>
    </source>
</evidence>
<organism evidence="2 3">
    <name type="scientific">Meganyctiphanes norvegica</name>
    <name type="common">Northern krill</name>
    <name type="synonym">Thysanopoda norvegica</name>
    <dbReference type="NCBI Taxonomy" id="48144"/>
    <lineage>
        <taxon>Eukaryota</taxon>
        <taxon>Metazoa</taxon>
        <taxon>Ecdysozoa</taxon>
        <taxon>Arthropoda</taxon>
        <taxon>Crustacea</taxon>
        <taxon>Multicrustacea</taxon>
        <taxon>Malacostraca</taxon>
        <taxon>Eumalacostraca</taxon>
        <taxon>Eucarida</taxon>
        <taxon>Euphausiacea</taxon>
        <taxon>Euphausiidae</taxon>
        <taxon>Meganyctiphanes</taxon>
    </lineage>
</organism>
<feature type="compositionally biased region" description="Low complexity" evidence="1">
    <location>
        <begin position="29"/>
        <end position="41"/>
    </location>
</feature>
<keyword evidence="3" id="KW-1185">Reference proteome</keyword>
<feature type="region of interest" description="Disordered" evidence="1">
    <location>
        <begin position="1"/>
        <end position="71"/>
    </location>
</feature>
<dbReference type="PANTHER" id="PTHR10773">
    <property type="entry name" value="DNA-DIRECTED RNA POLYMERASES I, II, AND III SUBUNIT RPABC2"/>
    <property type="match status" value="1"/>
</dbReference>
<proteinExistence type="predicted"/>
<gene>
    <name evidence="2" type="ORF">MNOR_LOCUS15665</name>
</gene>
<evidence type="ECO:0000256" key="1">
    <source>
        <dbReference type="SAM" id="MobiDB-lite"/>
    </source>
</evidence>
<accession>A0AAV2QPN8</accession>
<dbReference type="Proteomes" id="UP001497623">
    <property type="component" value="Unassembled WGS sequence"/>
</dbReference>
<dbReference type="AlphaFoldDB" id="A0AAV2QPN8"/>
<comment type="caution">
    <text evidence="2">The sequence shown here is derived from an EMBL/GenBank/DDBJ whole genome shotgun (WGS) entry which is preliminary data.</text>
</comment>
<feature type="compositionally biased region" description="Low complexity" evidence="1">
    <location>
        <begin position="127"/>
        <end position="147"/>
    </location>
</feature>
<reference evidence="2 3" key="1">
    <citation type="submission" date="2024-05" db="EMBL/GenBank/DDBJ databases">
        <authorList>
            <person name="Wallberg A."/>
        </authorList>
    </citation>
    <scope>NUCLEOTIDE SEQUENCE [LARGE SCALE GENOMIC DNA]</scope>
</reference>
<sequence length="509" mass="54886">SSINTAAFYGSSKNLRDRKQQEEVPPSPESSRPSSVRSVSVIDDTDEDKTYYPSEGEAEETPRVGSSRGSLPGLLLAARKKLFKKTYKNADRAGSPDMFPSSNEGDVGPSTSRGGAGIARRGRGSRGPRATGRSRVSGTSSTDSESGAVRPGDVGPSSTSRGAGEPRRGRGSRGPRATGRSRVSGTSSTDSESGAVRPGDVGPSTSRVLENLVEDEVLVGHGLLDVPGCLVLLPLTVNPEPCDLVVLVELVELVVLEVDGVLVVDGLLEELVVHAVDGGGGVRAHMMSPETSPDDPAPLPLQHAASQTDDIYLPSTSRPQPPTKINKGPGRKHVSDPDGWKKNVAKRGRAEGRPYTSCTSGREYEAAKVGHPCRCHQECMQTKVPQHVIDNVFRSFWDLGDNYAAKSAYLMSAIRARTVKRVRTKIPGKPPKPQYSYVVSDGLTEYEVCRKAFASIHGIGLGKIEKIIRDKKKSTTGTPVQDRRGRARRRIKSQVFEWITYMNTYRCSK</sequence>
<feature type="region of interest" description="Disordered" evidence="1">
    <location>
        <begin position="88"/>
        <end position="204"/>
    </location>
</feature>
<feature type="region of interest" description="Disordered" evidence="1">
    <location>
        <begin position="283"/>
        <end position="302"/>
    </location>
</feature>
<feature type="compositionally biased region" description="Low complexity" evidence="1">
    <location>
        <begin position="174"/>
        <end position="194"/>
    </location>
</feature>
<feature type="region of interest" description="Disordered" evidence="1">
    <location>
        <begin position="311"/>
        <end position="357"/>
    </location>
</feature>
<dbReference type="PANTHER" id="PTHR10773:SF19">
    <property type="match status" value="1"/>
</dbReference>
<protein>
    <submittedName>
        <fullName evidence="2">Uncharacterized protein</fullName>
    </submittedName>
</protein>
<feature type="non-terminal residue" evidence="2">
    <location>
        <position position="1"/>
    </location>
</feature>